<keyword evidence="11" id="KW-1185">Reference proteome</keyword>
<dbReference type="Pfam" id="PF00171">
    <property type="entry name" value="Aldedh"/>
    <property type="match status" value="1"/>
</dbReference>
<dbReference type="OrthoDB" id="310895at2759"/>
<dbReference type="InterPro" id="IPR016163">
    <property type="entry name" value="Ald_DH_C"/>
</dbReference>
<dbReference type="Gene3D" id="3.40.309.10">
    <property type="entry name" value="Aldehyde Dehydrogenase, Chain A, domain 2"/>
    <property type="match status" value="1"/>
</dbReference>
<evidence type="ECO:0000256" key="2">
    <source>
        <dbReference type="ARBA" id="ARBA00009986"/>
    </source>
</evidence>
<dbReference type="GO" id="GO:0009450">
    <property type="term" value="P:gamma-aminobutyric acid catabolic process"/>
    <property type="evidence" value="ECO:0007669"/>
    <property type="project" value="TreeGrafter"/>
</dbReference>
<dbReference type="KEGG" id="lbc:LACBIDRAFT_292723"/>
<gene>
    <name evidence="10" type="ORF">LACBIDRAFT_292723</name>
</gene>
<evidence type="ECO:0000256" key="1">
    <source>
        <dbReference type="ARBA" id="ARBA00005176"/>
    </source>
</evidence>
<dbReference type="STRING" id="486041.B0CZX7"/>
<evidence type="ECO:0000256" key="8">
    <source>
        <dbReference type="RuleBase" id="RU003345"/>
    </source>
</evidence>
<evidence type="ECO:0000259" key="9">
    <source>
        <dbReference type="Pfam" id="PF00171"/>
    </source>
</evidence>
<keyword evidence="3 8" id="KW-0560">Oxidoreductase</keyword>
<dbReference type="GeneID" id="6072870"/>
<dbReference type="PANTHER" id="PTHR43353:SF5">
    <property type="entry name" value="SUCCINATE-SEMIALDEHYDE DEHYDROGENASE, MITOCHONDRIAL"/>
    <property type="match status" value="1"/>
</dbReference>
<dbReference type="PANTHER" id="PTHR43353">
    <property type="entry name" value="SUCCINATE-SEMIALDEHYDE DEHYDROGENASE, MITOCHONDRIAL"/>
    <property type="match status" value="1"/>
</dbReference>
<dbReference type="Gene3D" id="3.40.605.10">
    <property type="entry name" value="Aldehyde Dehydrogenase, Chain A, domain 1"/>
    <property type="match status" value="1"/>
</dbReference>
<comment type="catalytic activity">
    <reaction evidence="4">
        <text>succinate semialdehyde + NADP(+) + H2O = succinate + NADPH + 2 H(+)</text>
        <dbReference type="Rhea" id="RHEA:13213"/>
        <dbReference type="ChEBI" id="CHEBI:15377"/>
        <dbReference type="ChEBI" id="CHEBI:15378"/>
        <dbReference type="ChEBI" id="CHEBI:30031"/>
        <dbReference type="ChEBI" id="CHEBI:57706"/>
        <dbReference type="ChEBI" id="CHEBI:57783"/>
        <dbReference type="ChEBI" id="CHEBI:58349"/>
        <dbReference type="EC" id="1.2.1.16"/>
    </reaction>
</comment>
<dbReference type="FunCoup" id="B0CZX7">
    <property type="interactions" value="159"/>
</dbReference>
<proteinExistence type="inferred from homology"/>
<dbReference type="FunFam" id="3.40.605.10:FF:000005">
    <property type="entry name" value="Succinate-semialdehyde dehydrogenase I"/>
    <property type="match status" value="1"/>
</dbReference>
<dbReference type="InParanoid" id="B0CZX7"/>
<evidence type="ECO:0000313" key="10">
    <source>
        <dbReference type="EMBL" id="EDR12228.1"/>
    </source>
</evidence>
<dbReference type="InterPro" id="IPR029510">
    <property type="entry name" value="Ald_DH_CS_GLU"/>
</dbReference>
<dbReference type="Proteomes" id="UP000001194">
    <property type="component" value="Unassembled WGS sequence"/>
</dbReference>
<protein>
    <recommendedName>
        <fullName evidence="6">succinate-semialdehyde dehydrogenase [NAD(P)(+)]</fullName>
        <ecNumber evidence="6">1.2.1.16</ecNumber>
    </recommendedName>
</protein>
<evidence type="ECO:0000256" key="3">
    <source>
        <dbReference type="ARBA" id="ARBA00023002"/>
    </source>
</evidence>
<dbReference type="PROSITE" id="PS00687">
    <property type="entry name" value="ALDEHYDE_DEHYDR_GLU"/>
    <property type="match status" value="1"/>
</dbReference>
<comment type="similarity">
    <text evidence="2 8">Belongs to the aldehyde dehydrogenase family.</text>
</comment>
<dbReference type="AlphaFoldDB" id="B0CZX7"/>
<dbReference type="GO" id="GO:0004777">
    <property type="term" value="F:succinate-semialdehyde dehydrogenase (NAD+) activity"/>
    <property type="evidence" value="ECO:0007669"/>
    <property type="project" value="TreeGrafter"/>
</dbReference>
<dbReference type="CDD" id="cd07103">
    <property type="entry name" value="ALDH_F5_SSADH_GabD"/>
    <property type="match status" value="1"/>
</dbReference>
<dbReference type="FunFam" id="3.40.309.10:FF:000004">
    <property type="entry name" value="Succinate-semialdehyde dehydrogenase I"/>
    <property type="match status" value="1"/>
</dbReference>
<dbReference type="InterPro" id="IPR015590">
    <property type="entry name" value="Aldehyde_DH_dom"/>
</dbReference>
<dbReference type="InterPro" id="IPR050740">
    <property type="entry name" value="Aldehyde_DH_Superfamily"/>
</dbReference>
<feature type="active site" evidence="7">
    <location>
        <position position="336"/>
    </location>
</feature>
<evidence type="ECO:0000256" key="6">
    <source>
        <dbReference type="ARBA" id="ARBA00067047"/>
    </source>
</evidence>
<organism evidence="11">
    <name type="scientific">Laccaria bicolor (strain S238N-H82 / ATCC MYA-4686)</name>
    <name type="common">Bicoloured deceiver</name>
    <name type="synonym">Laccaria laccata var. bicolor</name>
    <dbReference type="NCBI Taxonomy" id="486041"/>
    <lineage>
        <taxon>Eukaryota</taxon>
        <taxon>Fungi</taxon>
        <taxon>Dikarya</taxon>
        <taxon>Basidiomycota</taxon>
        <taxon>Agaricomycotina</taxon>
        <taxon>Agaricomycetes</taxon>
        <taxon>Agaricomycetidae</taxon>
        <taxon>Agaricales</taxon>
        <taxon>Agaricineae</taxon>
        <taxon>Hydnangiaceae</taxon>
        <taxon>Laccaria</taxon>
    </lineage>
</organism>
<feature type="domain" description="Aldehyde dehydrogenase" evidence="9">
    <location>
        <begin position="80"/>
        <end position="556"/>
    </location>
</feature>
<dbReference type="HOGENOM" id="CLU_005391_5_3_1"/>
<dbReference type="EMBL" id="DS547094">
    <property type="protein sequence ID" value="EDR12228.1"/>
    <property type="molecule type" value="Genomic_DNA"/>
</dbReference>
<reference evidence="10 11" key="1">
    <citation type="journal article" date="2008" name="Nature">
        <title>The genome of Laccaria bicolor provides insights into mycorrhizal symbiosis.</title>
        <authorList>
            <person name="Martin F."/>
            <person name="Aerts A."/>
            <person name="Ahren D."/>
            <person name="Brun A."/>
            <person name="Danchin E.G.J."/>
            <person name="Duchaussoy F."/>
            <person name="Gibon J."/>
            <person name="Kohler A."/>
            <person name="Lindquist E."/>
            <person name="Pereda V."/>
            <person name="Salamov A."/>
            <person name="Shapiro H.J."/>
            <person name="Wuyts J."/>
            <person name="Blaudez D."/>
            <person name="Buee M."/>
            <person name="Brokstein P."/>
            <person name="Canbaeck B."/>
            <person name="Cohen D."/>
            <person name="Courty P.E."/>
            <person name="Coutinho P.M."/>
            <person name="Delaruelle C."/>
            <person name="Detter J.C."/>
            <person name="Deveau A."/>
            <person name="DiFazio S."/>
            <person name="Duplessis S."/>
            <person name="Fraissinet-Tachet L."/>
            <person name="Lucic E."/>
            <person name="Frey-Klett P."/>
            <person name="Fourrey C."/>
            <person name="Feussner I."/>
            <person name="Gay G."/>
            <person name="Grimwood J."/>
            <person name="Hoegger P.J."/>
            <person name="Jain P."/>
            <person name="Kilaru S."/>
            <person name="Labbe J."/>
            <person name="Lin Y.C."/>
            <person name="Legue V."/>
            <person name="Le Tacon F."/>
            <person name="Marmeisse R."/>
            <person name="Melayah D."/>
            <person name="Montanini B."/>
            <person name="Muratet M."/>
            <person name="Nehls U."/>
            <person name="Niculita-Hirzel H."/>
            <person name="Oudot-Le Secq M.P."/>
            <person name="Peter M."/>
            <person name="Quesneville H."/>
            <person name="Rajashekar B."/>
            <person name="Reich M."/>
            <person name="Rouhier N."/>
            <person name="Schmutz J."/>
            <person name="Yin T."/>
            <person name="Chalot M."/>
            <person name="Henrissat B."/>
            <person name="Kuees U."/>
            <person name="Lucas S."/>
            <person name="Van de Peer Y."/>
            <person name="Podila G.K."/>
            <person name="Polle A."/>
            <person name="Pukkila P.J."/>
            <person name="Richardson P.M."/>
            <person name="Rouze P."/>
            <person name="Sanders I.R."/>
            <person name="Stajich J.E."/>
            <person name="Tunlid A."/>
            <person name="Tuskan G."/>
            <person name="Grigoriev I.V."/>
        </authorList>
    </citation>
    <scope>NUCLEOTIDE SEQUENCE [LARGE SCALE GENOMIC DNA]</scope>
    <source>
        <strain evidence="11">S238N-H82 / ATCC MYA-4686</strain>
    </source>
</reference>
<dbReference type="GO" id="GO:0005737">
    <property type="term" value="C:cytoplasm"/>
    <property type="evidence" value="ECO:0007669"/>
    <property type="project" value="TreeGrafter"/>
</dbReference>
<comment type="catalytic activity">
    <reaction evidence="5">
        <text>succinate semialdehyde + NAD(+) + H2O = succinate + NADH + 2 H(+)</text>
        <dbReference type="Rhea" id="RHEA:13217"/>
        <dbReference type="ChEBI" id="CHEBI:15377"/>
        <dbReference type="ChEBI" id="CHEBI:15378"/>
        <dbReference type="ChEBI" id="CHEBI:30031"/>
        <dbReference type="ChEBI" id="CHEBI:57540"/>
        <dbReference type="ChEBI" id="CHEBI:57706"/>
        <dbReference type="ChEBI" id="CHEBI:57945"/>
        <dbReference type="EC" id="1.2.1.16"/>
    </reaction>
</comment>
<dbReference type="InterPro" id="IPR016161">
    <property type="entry name" value="Ald_DH/histidinol_DH"/>
</dbReference>
<evidence type="ECO:0000256" key="7">
    <source>
        <dbReference type="PROSITE-ProRule" id="PRU10007"/>
    </source>
</evidence>
<dbReference type="EC" id="1.2.1.16" evidence="6"/>
<comment type="pathway">
    <text evidence="1">Amino-acid degradation; 4-aminobutanoate degradation.</text>
</comment>
<evidence type="ECO:0000256" key="5">
    <source>
        <dbReference type="ARBA" id="ARBA00052698"/>
    </source>
</evidence>
<dbReference type="InterPro" id="IPR016162">
    <property type="entry name" value="Ald_DH_N"/>
</dbReference>
<accession>B0CZX7</accession>
<evidence type="ECO:0000256" key="4">
    <source>
        <dbReference type="ARBA" id="ARBA00050387"/>
    </source>
</evidence>
<name>B0CZX7_LACBS</name>
<sequence>MGGVCVSGSRLAPHQATGLSKSQYYRHPLVTKIGQKDVFKNPNFLRRAPKSYRMASTQASVFGLKDPSLIKFQAFIDGKWLDAKSGDKIVVTNPATNEELGTIPDMGLSETKEAIDAAAKAFTTWSKTTAKYRHDVLLKFHALMQEHHDDLGRLITLENGKPLVEGKLTWTRAKMLIVLPFWSVQELGSQTANILNFAAEEAVRTYGEHIPSALPNTRNIVVKQPIGVVSILTPWNFPSAMITRKLGAALAAGCTAVIKPPPETPFSCLALAELSIRAGIPSGVINIVTTQKNVVEVGKEMCQNKIVKKVTFTGSTPVAKLLYGMASSTLKKVSIEAGGNAPFIVFDDANVDEAVEAAILCKFRGSGQTCVCANRIFVQSAIYAEFASRLAARVATFKVGNGLEEGITHGPLIHDRAVEKVDRHVADAVSKGAQVLVGGKSIPNTSFFIPTVLSDVPLDALISEEETFGPLAALIKFETEDEVIRLANSTDVGLAGYFFSRDVGRVWRVAERLEVGMVGANTGLLSQAVVPFGGIKESGLGREGGHGIEEYMNTKLIVFGGL</sequence>
<evidence type="ECO:0000313" key="11">
    <source>
        <dbReference type="Proteomes" id="UP000001194"/>
    </source>
</evidence>
<dbReference type="RefSeq" id="XP_001876492.1">
    <property type="nucleotide sequence ID" value="XM_001876457.1"/>
</dbReference>
<dbReference type="SUPFAM" id="SSF53720">
    <property type="entry name" value="ALDH-like"/>
    <property type="match status" value="1"/>
</dbReference>